<keyword evidence="3" id="KW-1185">Reference proteome</keyword>
<protein>
    <submittedName>
        <fullName evidence="2">Uncharacterized protein</fullName>
    </submittedName>
</protein>
<accession>A0A4S8KY84</accession>
<dbReference type="AlphaFoldDB" id="A0A4S8KY84"/>
<feature type="region of interest" description="Disordered" evidence="1">
    <location>
        <begin position="87"/>
        <end position="130"/>
    </location>
</feature>
<proteinExistence type="predicted"/>
<feature type="compositionally biased region" description="Basic and acidic residues" evidence="1">
    <location>
        <begin position="113"/>
        <end position="127"/>
    </location>
</feature>
<dbReference type="EMBL" id="ML179859">
    <property type="protein sequence ID" value="THU80910.1"/>
    <property type="molecule type" value="Genomic_DNA"/>
</dbReference>
<dbReference type="Proteomes" id="UP000297245">
    <property type="component" value="Unassembled WGS sequence"/>
</dbReference>
<gene>
    <name evidence="2" type="ORF">K435DRAFT_809517</name>
</gene>
<sequence>MAKNSDPGSVQLIFRWTSTSVLNVNVGTGGTKNLESHQKSKACVAASSSRNAPKFDRKLNSYVDQKVTDFFKKKPTLVPFQTTAPAPILPSAPSPPLESAHVALESKTSPQLENREPAEDTIPERHSSSQLLDRFHSKIKLIPNSTPEAEATHPQLVKLY</sequence>
<organism evidence="2 3">
    <name type="scientific">Dendrothele bispora (strain CBS 962.96)</name>
    <dbReference type="NCBI Taxonomy" id="1314807"/>
    <lineage>
        <taxon>Eukaryota</taxon>
        <taxon>Fungi</taxon>
        <taxon>Dikarya</taxon>
        <taxon>Basidiomycota</taxon>
        <taxon>Agaricomycotina</taxon>
        <taxon>Agaricomycetes</taxon>
        <taxon>Agaricomycetidae</taxon>
        <taxon>Agaricales</taxon>
        <taxon>Agaricales incertae sedis</taxon>
        <taxon>Dendrothele</taxon>
    </lineage>
</organism>
<reference evidence="2 3" key="1">
    <citation type="journal article" date="2019" name="Nat. Ecol. Evol.">
        <title>Megaphylogeny resolves global patterns of mushroom evolution.</title>
        <authorList>
            <person name="Varga T."/>
            <person name="Krizsan K."/>
            <person name="Foldi C."/>
            <person name="Dima B."/>
            <person name="Sanchez-Garcia M."/>
            <person name="Sanchez-Ramirez S."/>
            <person name="Szollosi G.J."/>
            <person name="Szarkandi J.G."/>
            <person name="Papp V."/>
            <person name="Albert L."/>
            <person name="Andreopoulos W."/>
            <person name="Angelini C."/>
            <person name="Antonin V."/>
            <person name="Barry K.W."/>
            <person name="Bougher N.L."/>
            <person name="Buchanan P."/>
            <person name="Buyck B."/>
            <person name="Bense V."/>
            <person name="Catcheside P."/>
            <person name="Chovatia M."/>
            <person name="Cooper J."/>
            <person name="Damon W."/>
            <person name="Desjardin D."/>
            <person name="Finy P."/>
            <person name="Geml J."/>
            <person name="Haridas S."/>
            <person name="Hughes K."/>
            <person name="Justo A."/>
            <person name="Karasinski D."/>
            <person name="Kautmanova I."/>
            <person name="Kiss B."/>
            <person name="Kocsube S."/>
            <person name="Kotiranta H."/>
            <person name="LaButti K.M."/>
            <person name="Lechner B.E."/>
            <person name="Liimatainen K."/>
            <person name="Lipzen A."/>
            <person name="Lukacs Z."/>
            <person name="Mihaltcheva S."/>
            <person name="Morgado L.N."/>
            <person name="Niskanen T."/>
            <person name="Noordeloos M.E."/>
            <person name="Ohm R.A."/>
            <person name="Ortiz-Santana B."/>
            <person name="Ovrebo C."/>
            <person name="Racz N."/>
            <person name="Riley R."/>
            <person name="Savchenko A."/>
            <person name="Shiryaev A."/>
            <person name="Soop K."/>
            <person name="Spirin V."/>
            <person name="Szebenyi C."/>
            <person name="Tomsovsky M."/>
            <person name="Tulloss R.E."/>
            <person name="Uehling J."/>
            <person name="Grigoriev I.V."/>
            <person name="Vagvolgyi C."/>
            <person name="Papp T."/>
            <person name="Martin F.M."/>
            <person name="Miettinen O."/>
            <person name="Hibbett D.S."/>
            <person name="Nagy L.G."/>
        </authorList>
    </citation>
    <scope>NUCLEOTIDE SEQUENCE [LARGE SCALE GENOMIC DNA]</scope>
    <source>
        <strain evidence="2 3">CBS 962.96</strain>
    </source>
</reference>
<evidence type="ECO:0000313" key="3">
    <source>
        <dbReference type="Proteomes" id="UP000297245"/>
    </source>
</evidence>
<evidence type="ECO:0000256" key="1">
    <source>
        <dbReference type="SAM" id="MobiDB-lite"/>
    </source>
</evidence>
<name>A0A4S8KY84_DENBC</name>
<evidence type="ECO:0000313" key="2">
    <source>
        <dbReference type="EMBL" id="THU80910.1"/>
    </source>
</evidence>
<feature type="compositionally biased region" description="Pro residues" evidence="1">
    <location>
        <begin position="87"/>
        <end position="96"/>
    </location>
</feature>